<dbReference type="AlphaFoldDB" id="A0AAD7GYE8"/>
<evidence type="ECO:0000313" key="3">
    <source>
        <dbReference type="Proteomes" id="UP001221757"/>
    </source>
</evidence>
<proteinExistence type="predicted"/>
<accession>A0AAD7GYE8</accession>
<evidence type="ECO:0000313" key="2">
    <source>
        <dbReference type="EMBL" id="KAJ7708091.1"/>
    </source>
</evidence>
<sequence length="221" mass="24396">MDPPWHLISPLNRQNSASPLNRRLHGKPLKDSAKPPTNPLRPMSAAPPTRAPYLPSFVVVCIFPSGCLYLSLYLHLSVPPRHSFVVPFCSSRRAACTYTFATAYPGSLGFSFLSSHRISAPASSAARARTYPHLHPHPDRFRFLLPSARYPSLLLIPSSRFHLLLDILLATSGAVVYPLGSLLRFVSLDEVDWIGLDWIGSRDPPIRLTCVCWDAGARASS</sequence>
<reference evidence="2" key="1">
    <citation type="submission" date="2023-03" db="EMBL/GenBank/DDBJ databases">
        <title>Massive genome expansion in bonnet fungi (Mycena s.s.) driven by repeated elements and novel gene families across ecological guilds.</title>
        <authorList>
            <consortium name="Lawrence Berkeley National Laboratory"/>
            <person name="Harder C.B."/>
            <person name="Miyauchi S."/>
            <person name="Viragh M."/>
            <person name="Kuo A."/>
            <person name="Thoen E."/>
            <person name="Andreopoulos B."/>
            <person name="Lu D."/>
            <person name="Skrede I."/>
            <person name="Drula E."/>
            <person name="Henrissat B."/>
            <person name="Morin E."/>
            <person name="Kohler A."/>
            <person name="Barry K."/>
            <person name="LaButti K."/>
            <person name="Morin E."/>
            <person name="Salamov A."/>
            <person name="Lipzen A."/>
            <person name="Mereny Z."/>
            <person name="Hegedus B."/>
            <person name="Baldrian P."/>
            <person name="Stursova M."/>
            <person name="Weitz H."/>
            <person name="Taylor A."/>
            <person name="Grigoriev I.V."/>
            <person name="Nagy L.G."/>
            <person name="Martin F."/>
            <person name="Kauserud H."/>
        </authorList>
    </citation>
    <scope>NUCLEOTIDE SEQUENCE</scope>
    <source>
        <strain evidence="2">CBHHK067</strain>
    </source>
</reference>
<evidence type="ECO:0000256" key="1">
    <source>
        <dbReference type="SAM" id="MobiDB-lite"/>
    </source>
</evidence>
<protein>
    <submittedName>
        <fullName evidence="2">Uncharacterized protein</fullName>
    </submittedName>
</protein>
<feature type="region of interest" description="Disordered" evidence="1">
    <location>
        <begin position="9"/>
        <end position="45"/>
    </location>
</feature>
<keyword evidence="3" id="KW-1185">Reference proteome</keyword>
<dbReference type="EMBL" id="JARKIE010000004">
    <property type="protein sequence ID" value="KAJ7708091.1"/>
    <property type="molecule type" value="Genomic_DNA"/>
</dbReference>
<dbReference type="Proteomes" id="UP001221757">
    <property type="component" value="Unassembled WGS sequence"/>
</dbReference>
<name>A0AAD7GYE8_MYCRO</name>
<organism evidence="2 3">
    <name type="scientific">Mycena rosella</name>
    <name type="common">Pink bonnet</name>
    <name type="synonym">Agaricus rosellus</name>
    <dbReference type="NCBI Taxonomy" id="1033263"/>
    <lineage>
        <taxon>Eukaryota</taxon>
        <taxon>Fungi</taxon>
        <taxon>Dikarya</taxon>
        <taxon>Basidiomycota</taxon>
        <taxon>Agaricomycotina</taxon>
        <taxon>Agaricomycetes</taxon>
        <taxon>Agaricomycetidae</taxon>
        <taxon>Agaricales</taxon>
        <taxon>Marasmiineae</taxon>
        <taxon>Mycenaceae</taxon>
        <taxon>Mycena</taxon>
    </lineage>
</organism>
<comment type="caution">
    <text evidence="2">The sequence shown here is derived from an EMBL/GenBank/DDBJ whole genome shotgun (WGS) entry which is preliminary data.</text>
</comment>
<gene>
    <name evidence="2" type="ORF">B0H17DRAFT_451169</name>
</gene>